<dbReference type="Proteomes" id="UP000186176">
    <property type="component" value="Unassembled WGS sequence"/>
</dbReference>
<reference evidence="2 3" key="1">
    <citation type="submission" date="2016-10" db="EMBL/GenBank/DDBJ databases">
        <title>Reductive evolution of mitochondrial metabolism and differential evolution of invasion-related proteins in Cryptosporidium.</title>
        <authorList>
            <person name="Liu S."/>
            <person name="Roellig D.M."/>
            <person name="Guo Y."/>
            <person name="Li N."/>
            <person name="Frace M.A."/>
            <person name="Tang K."/>
            <person name="Zhang L."/>
            <person name="Feng Y."/>
            <person name="Xiao L."/>
        </authorList>
    </citation>
    <scope>NUCLEOTIDE SEQUENCE [LARGE SCALE GENOMIC DNA]</scope>
    <source>
        <strain evidence="2">39726</strain>
    </source>
</reference>
<sequence>MKENSKISEREKINSWLEKQILIWNGTPISKLYGKSRVSQLSPNIKVEKNDIEHAEKNEGTNKSNLNEEENPKQEISGQILTKIDNQNNPDGNMKLRFKDWSDLHNYLLVSMRREQKNNI</sequence>
<feature type="compositionally biased region" description="Basic and acidic residues" evidence="1">
    <location>
        <begin position="46"/>
        <end position="60"/>
    </location>
</feature>
<dbReference type="GeneID" id="39977997"/>
<evidence type="ECO:0000256" key="1">
    <source>
        <dbReference type="SAM" id="MobiDB-lite"/>
    </source>
</evidence>
<dbReference type="OrthoDB" id="338604at2759"/>
<keyword evidence="3" id="KW-1185">Reference proteome</keyword>
<dbReference type="RefSeq" id="XP_028875555.1">
    <property type="nucleotide sequence ID" value="XM_029018218.1"/>
</dbReference>
<dbReference type="AlphaFoldDB" id="A0A1J4MJC3"/>
<protein>
    <submittedName>
        <fullName evidence="2">Uncharacterized protein</fullName>
    </submittedName>
</protein>
<name>A0A1J4MJC3_9CRYT</name>
<proteinExistence type="predicted"/>
<dbReference type="VEuPathDB" id="CryptoDB:cubi_01206"/>
<comment type="caution">
    <text evidence="2">The sequence shown here is derived from an EMBL/GenBank/DDBJ whole genome shotgun (WGS) entry which is preliminary data.</text>
</comment>
<accession>A0A1J4MJC3</accession>
<dbReference type="EMBL" id="LRBP01000012">
    <property type="protein sequence ID" value="OII74362.1"/>
    <property type="molecule type" value="Genomic_DNA"/>
</dbReference>
<evidence type="ECO:0000313" key="3">
    <source>
        <dbReference type="Proteomes" id="UP000186176"/>
    </source>
</evidence>
<evidence type="ECO:0000313" key="2">
    <source>
        <dbReference type="EMBL" id="OII74362.1"/>
    </source>
</evidence>
<organism evidence="2 3">
    <name type="scientific">Cryptosporidium ubiquitum</name>
    <dbReference type="NCBI Taxonomy" id="857276"/>
    <lineage>
        <taxon>Eukaryota</taxon>
        <taxon>Sar</taxon>
        <taxon>Alveolata</taxon>
        <taxon>Apicomplexa</taxon>
        <taxon>Conoidasida</taxon>
        <taxon>Coccidia</taxon>
        <taxon>Eucoccidiorida</taxon>
        <taxon>Eimeriorina</taxon>
        <taxon>Cryptosporidiidae</taxon>
        <taxon>Cryptosporidium</taxon>
    </lineage>
</organism>
<gene>
    <name evidence="2" type="ORF">cubi_01206</name>
</gene>
<feature type="region of interest" description="Disordered" evidence="1">
    <location>
        <begin position="45"/>
        <end position="78"/>
    </location>
</feature>